<reference evidence="1" key="1">
    <citation type="journal article" date="2017" name="Nature">
        <title>The genome of Chenopodium quinoa.</title>
        <authorList>
            <person name="Jarvis D.E."/>
            <person name="Ho Y.S."/>
            <person name="Lightfoot D.J."/>
            <person name="Schmoeckel S.M."/>
            <person name="Li B."/>
            <person name="Borm T.J.A."/>
            <person name="Ohyanagi H."/>
            <person name="Mineta K."/>
            <person name="Michell C.T."/>
            <person name="Saber N."/>
            <person name="Kharbatia N.M."/>
            <person name="Rupper R.R."/>
            <person name="Sharp A.R."/>
            <person name="Dally N."/>
            <person name="Boughton B.A."/>
            <person name="Woo Y.H."/>
            <person name="Gao G."/>
            <person name="Schijlen E.G.W.M."/>
            <person name="Guo X."/>
            <person name="Momin A.A."/>
            <person name="Negrao S."/>
            <person name="Al-Babili S."/>
            <person name="Gehring C."/>
            <person name="Roessner U."/>
            <person name="Jung C."/>
            <person name="Murphy K."/>
            <person name="Arold S.T."/>
            <person name="Gojobori T."/>
            <person name="van der Linden C.G."/>
            <person name="van Loo E.N."/>
            <person name="Jellen E.N."/>
            <person name="Maughan P.J."/>
            <person name="Tester M."/>
        </authorList>
    </citation>
    <scope>NUCLEOTIDE SEQUENCE [LARGE SCALE GENOMIC DNA]</scope>
    <source>
        <strain evidence="1">cv. PI 614886</strain>
    </source>
</reference>
<evidence type="ECO:0000313" key="1">
    <source>
        <dbReference type="EnsemblPlants" id="AUR62029153-RA:cds"/>
    </source>
</evidence>
<evidence type="ECO:0000313" key="2">
    <source>
        <dbReference type="Proteomes" id="UP000596660"/>
    </source>
</evidence>
<dbReference type="AlphaFoldDB" id="A0A803MGQ1"/>
<organism evidence="1 2">
    <name type="scientific">Chenopodium quinoa</name>
    <name type="common">Quinoa</name>
    <dbReference type="NCBI Taxonomy" id="63459"/>
    <lineage>
        <taxon>Eukaryota</taxon>
        <taxon>Viridiplantae</taxon>
        <taxon>Streptophyta</taxon>
        <taxon>Embryophyta</taxon>
        <taxon>Tracheophyta</taxon>
        <taxon>Spermatophyta</taxon>
        <taxon>Magnoliopsida</taxon>
        <taxon>eudicotyledons</taxon>
        <taxon>Gunneridae</taxon>
        <taxon>Pentapetalae</taxon>
        <taxon>Caryophyllales</taxon>
        <taxon>Chenopodiaceae</taxon>
        <taxon>Chenopodioideae</taxon>
        <taxon>Atripliceae</taxon>
        <taxon>Chenopodium</taxon>
    </lineage>
</organism>
<sequence length="41" mass="4638">MSSTTALKSRPCSHHHLYLKLKPHHHLFCSPANRAINTTSN</sequence>
<accession>A0A803MGQ1</accession>
<dbReference type="Proteomes" id="UP000596660">
    <property type="component" value="Unplaced"/>
</dbReference>
<reference evidence="1" key="2">
    <citation type="submission" date="2021-03" db="UniProtKB">
        <authorList>
            <consortium name="EnsemblPlants"/>
        </authorList>
    </citation>
    <scope>IDENTIFICATION</scope>
</reference>
<name>A0A803MGQ1_CHEQI</name>
<dbReference type="Gramene" id="AUR62029153-RA">
    <property type="protein sequence ID" value="AUR62029153-RA:cds"/>
    <property type="gene ID" value="AUR62029153"/>
</dbReference>
<proteinExistence type="predicted"/>
<keyword evidence="2" id="KW-1185">Reference proteome</keyword>
<protein>
    <submittedName>
        <fullName evidence="1">Uncharacterized protein</fullName>
    </submittedName>
</protein>
<dbReference type="EnsemblPlants" id="AUR62029153-RA">
    <property type="protein sequence ID" value="AUR62029153-RA:cds"/>
    <property type="gene ID" value="AUR62029153"/>
</dbReference>